<evidence type="ECO:0000313" key="2">
    <source>
        <dbReference type="Proteomes" id="UP000320461"/>
    </source>
</evidence>
<dbReference type="InterPro" id="IPR020323">
    <property type="entry name" value="DUF2716"/>
</dbReference>
<dbReference type="Pfam" id="PF10898">
    <property type="entry name" value="DUF2716"/>
    <property type="match status" value="1"/>
</dbReference>
<dbReference type="Proteomes" id="UP000320461">
    <property type="component" value="Unassembled WGS sequence"/>
</dbReference>
<gene>
    <name evidence="1" type="ORF">CGE01nite_30880</name>
</gene>
<dbReference type="EMBL" id="BJLQ01000052">
    <property type="protein sequence ID" value="GEA85837.1"/>
    <property type="molecule type" value="Genomic_DNA"/>
</dbReference>
<dbReference type="AlphaFoldDB" id="A0A4Y3KPH3"/>
<name>A0A4Y3KPH3_9CELL</name>
<dbReference type="RefSeq" id="WP_141371641.1">
    <property type="nucleotide sequence ID" value="NZ_BJLQ01000052.1"/>
</dbReference>
<comment type="caution">
    <text evidence="1">The sequence shown here is derived from an EMBL/GenBank/DDBJ whole genome shotgun (WGS) entry which is preliminary data.</text>
</comment>
<evidence type="ECO:0000313" key="1">
    <source>
        <dbReference type="EMBL" id="GEA85837.1"/>
    </source>
</evidence>
<evidence type="ECO:0008006" key="3">
    <source>
        <dbReference type="Google" id="ProtNLM"/>
    </source>
</evidence>
<organism evidence="1 2">
    <name type="scientific">Cellulomonas gelida</name>
    <dbReference type="NCBI Taxonomy" id="1712"/>
    <lineage>
        <taxon>Bacteria</taxon>
        <taxon>Bacillati</taxon>
        <taxon>Actinomycetota</taxon>
        <taxon>Actinomycetes</taxon>
        <taxon>Micrococcales</taxon>
        <taxon>Cellulomonadaceae</taxon>
        <taxon>Cellulomonas</taxon>
    </lineage>
</organism>
<protein>
    <recommendedName>
        <fullName evidence="3">DUF2716 domain-containing protein</fullName>
    </recommendedName>
</protein>
<keyword evidence="2" id="KW-1185">Reference proteome</keyword>
<sequence length="159" mass="17930">MLGRREAWTLFDARFSFRAGVDAEAWPAIREPVPSLTFDLSVIDDGAPRGAAYDAINAEALRAFVWALPDVDELVVLDWQHPGYRFRPAAQALTWRAEWQVPVYPDGDYFAFLTPDLSEGTFGHPWEETLCVFGERMRSSLGASLSTWLPIKRRDGIAL</sequence>
<proteinExistence type="predicted"/>
<accession>A0A4Y3KPH3</accession>
<reference evidence="1 2" key="1">
    <citation type="submission" date="2019-06" db="EMBL/GenBank/DDBJ databases">
        <title>Whole genome shotgun sequence of Cellulomonas gelida NBRC 3748.</title>
        <authorList>
            <person name="Hosoyama A."/>
            <person name="Uohara A."/>
            <person name="Ohji S."/>
            <person name="Ichikawa N."/>
        </authorList>
    </citation>
    <scope>NUCLEOTIDE SEQUENCE [LARGE SCALE GENOMIC DNA]</scope>
    <source>
        <strain evidence="1 2">NBRC 3748</strain>
    </source>
</reference>
<dbReference type="OrthoDB" id="80999at2"/>